<proteinExistence type="predicted"/>
<evidence type="ECO:0000259" key="1">
    <source>
        <dbReference type="Pfam" id="PF22599"/>
    </source>
</evidence>
<keyword evidence="3" id="KW-1185">Reference proteome</keyword>
<evidence type="ECO:0000313" key="3">
    <source>
        <dbReference type="Proteomes" id="UP000830552"/>
    </source>
</evidence>
<protein>
    <recommendedName>
        <fullName evidence="1">SecDF P1 head subdomain domain-containing protein</fullName>
    </recommendedName>
</protein>
<evidence type="ECO:0000313" key="2">
    <source>
        <dbReference type="EMBL" id="UPQ76027.1"/>
    </source>
</evidence>
<dbReference type="Pfam" id="PF22599">
    <property type="entry name" value="SecDF_P1_head"/>
    <property type="match status" value="1"/>
</dbReference>
<dbReference type="Proteomes" id="UP000830552">
    <property type="component" value="Chromosome"/>
</dbReference>
<dbReference type="RefSeq" id="WP_248392594.1">
    <property type="nucleotide sequence ID" value="NZ_CP096203.1"/>
</dbReference>
<dbReference type="InterPro" id="IPR054384">
    <property type="entry name" value="SecDF_P1_head"/>
</dbReference>
<organism evidence="2 3">
    <name type="scientific">Chryseobacterium nepalense</name>
    <dbReference type="NCBI Taxonomy" id="1854498"/>
    <lineage>
        <taxon>Bacteria</taxon>
        <taxon>Pseudomonadati</taxon>
        <taxon>Bacteroidota</taxon>
        <taxon>Flavobacteriia</taxon>
        <taxon>Flavobacteriales</taxon>
        <taxon>Weeksellaceae</taxon>
        <taxon>Chryseobacterium group</taxon>
        <taxon>Chryseobacterium</taxon>
    </lineage>
</organism>
<dbReference type="EMBL" id="CP096203">
    <property type="protein sequence ID" value="UPQ76027.1"/>
    <property type="molecule type" value="Genomic_DNA"/>
</dbReference>
<reference evidence="2" key="1">
    <citation type="submission" date="2022-04" db="EMBL/GenBank/DDBJ databases">
        <title>Evolutionary, genomic, and biogeographic characterization of Chryseobacterium nepalense represented by a plastic-degrading bacterium AC3.</title>
        <authorList>
            <person name="Yin Z."/>
            <person name="Liu X."/>
            <person name="Wang D."/>
            <person name="Xie Z."/>
        </authorList>
    </citation>
    <scope>NUCLEOTIDE SEQUENCE</scope>
    <source>
        <strain evidence="2">AC3</strain>
    </source>
</reference>
<accession>A0ABY4K8Z1</accession>
<feature type="domain" description="SecDF P1 head subdomain" evidence="1">
    <location>
        <begin position="73"/>
        <end position="154"/>
    </location>
</feature>
<name>A0ABY4K8Z1_9FLAO</name>
<gene>
    <name evidence="2" type="ORF">M0D58_00445</name>
</gene>
<dbReference type="Gene3D" id="3.30.1360.200">
    <property type="match status" value="1"/>
</dbReference>
<sequence length="172" mass="19534">MKHTLLIIGIMVSSLCFSQNTSEVVDVINNGKVENNEDRDTQNYIAEYLTSFFDKTYEKPDGFYLVIEQKTPNNKNTLEIESIAFLNSTDIKNIILNKNGNKYPTVLFELNETGSRKLKKITSENFGNGIAIIVDKKIITMPMIVAEISDGKLEYNSILPYNETELIVNKLK</sequence>